<dbReference type="RefSeq" id="WP_350397622.1">
    <property type="nucleotide sequence ID" value="NZ_JBELQE010000135.1"/>
</dbReference>
<proteinExistence type="predicted"/>
<protein>
    <submittedName>
        <fullName evidence="1">Phage tail assembly chaperone</fullName>
    </submittedName>
</protein>
<comment type="caution">
    <text evidence="1">The sequence shown here is derived from an EMBL/GenBank/DDBJ whole genome shotgun (WGS) entry which is preliminary data.</text>
</comment>
<dbReference type="InterPro" id="IPR049156">
    <property type="entry name" value="Phage_chap_TAC_15-like"/>
</dbReference>
<evidence type="ECO:0000313" key="2">
    <source>
        <dbReference type="Proteomes" id="UP001480955"/>
    </source>
</evidence>
<dbReference type="Pfam" id="PF21822">
    <property type="entry name" value="Phage_TAC_15"/>
    <property type="match status" value="1"/>
</dbReference>
<evidence type="ECO:0000313" key="1">
    <source>
        <dbReference type="EMBL" id="MER2253420.1"/>
    </source>
</evidence>
<accession>A0ABV1QVP8</accession>
<sequence>MAAETKIGSIVYRCEKLPASEGLKLYVRVLQLFGPAPGLLATIKKGGATDISPQNAFMVLAMMEGANPDQMHDFVAEMVGLCRVGSDECVIGVKPADMESAVEVAWFALRTQFSDFLAVSLKAE</sequence>
<reference evidence="1 2" key="1">
    <citation type="submission" date="2024-06" db="EMBL/GenBank/DDBJ databases">
        <authorList>
            <person name="Campbell A.G."/>
        </authorList>
    </citation>
    <scope>NUCLEOTIDE SEQUENCE [LARGE SCALE GENOMIC DNA]</scope>
    <source>
        <strain evidence="1 2">EM12</strain>
    </source>
</reference>
<gene>
    <name evidence="1" type="ORF">ABS772_26195</name>
</gene>
<organism evidence="1 2">
    <name type="scientific">Methylorubrum podarium</name>
    <dbReference type="NCBI Taxonomy" id="200476"/>
    <lineage>
        <taxon>Bacteria</taxon>
        <taxon>Pseudomonadati</taxon>
        <taxon>Pseudomonadota</taxon>
        <taxon>Alphaproteobacteria</taxon>
        <taxon>Hyphomicrobiales</taxon>
        <taxon>Methylobacteriaceae</taxon>
        <taxon>Methylorubrum</taxon>
    </lineage>
</organism>
<dbReference type="EMBL" id="JBELQE010000135">
    <property type="protein sequence ID" value="MER2253420.1"/>
    <property type="molecule type" value="Genomic_DNA"/>
</dbReference>
<keyword evidence="2" id="KW-1185">Reference proteome</keyword>
<name>A0ABV1QVP8_9HYPH</name>
<dbReference type="Proteomes" id="UP001480955">
    <property type="component" value="Unassembled WGS sequence"/>
</dbReference>